<keyword evidence="3" id="KW-1185">Reference proteome</keyword>
<gene>
    <name evidence="2" type="ORF">ESB00_09925</name>
</gene>
<evidence type="ECO:0000313" key="2">
    <source>
        <dbReference type="EMBL" id="RXK56167.1"/>
    </source>
</evidence>
<dbReference type="OrthoDB" id="232763at2"/>
<evidence type="ECO:0008006" key="4">
    <source>
        <dbReference type="Google" id="ProtNLM"/>
    </source>
</evidence>
<dbReference type="SUPFAM" id="SSF48452">
    <property type="entry name" value="TPR-like"/>
    <property type="match status" value="1"/>
</dbReference>
<reference evidence="2 3" key="1">
    <citation type="submission" date="2019-01" db="EMBL/GenBank/DDBJ databases">
        <title>Lacunisphaera sp. strain TWA-58.</title>
        <authorList>
            <person name="Chen W.-M."/>
        </authorList>
    </citation>
    <scope>NUCLEOTIDE SEQUENCE [LARGE SCALE GENOMIC DNA]</scope>
    <source>
        <strain evidence="2 3">TWA-58</strain>
    </source>
</reference>
<accession>A0A4Q1CAP5</accession>
<name>A0A4Q1CAP5_9BACT</name>
<sequence length="396" mass="44073">MRYFYTLLLIAGLVLPSLRAQTPITDAEREEFGQFLADCFNEGDMGTLVARMDQNAYLDLIVDGLGLSAAELVGFREGALKGLATTIEKQFGNFTAGRFLRLQDSDRGKRILIRVLSDDGAVNYFGFIAGKSKKGELVWQDCFIFLAGETMGETSRRTVLPLVSQMRKGALGFLKPKEAEYAQAFPMVHKASLQMQGGQLIQAWHTLEPLPEAVKLDRTVIMLRLRIAQGIDEAKYLRVMEEWEKTYPGDQSLDLISIDSELLRKNYAGCLRRIAAVNQRVGGDPYLLLLSANVCIESGDYETARKNARQVLADEPTLYGAYDTLMSIGLRSKNPKETLAVLDEFGERFPTVDVDAQIVHGDEAFADFRQTDEYKAWAEARKAKAEATEAPAAKSD</sequence>
<evidence type="ECO:0000256" key="1">
    <source>
        <dbReference type="SAM" id="SignalP"/>
    </source>
</evidence>
<dbReference type="RefSeq" id="WP_129047533.1">
    <property type="nucleotide sequence ID" value="NZ_SDHX01000001.1"/>
</dbReference>
<feature type="signal peptide" evidence="1">
    <location>
        <begin position="1"/>
        <end position="20"/>
    </location>
</feature>
<dbReference type="EMBL" id="SDHX01000001">
    <property type="protein sequence ID" value="RXK56167.1"/>
    <property type="molecule type" value="Genomic_DNA"/>
</dbReference>
<evidence type="ECO:0000313" key="3">
    <source>
        <dbReference type="Proteomes" id="UP000290218"/>
    </source>
</evidence>
<feature type="chain" id="PRO_5020317616" description="Tetratricopeptide repeat protein" evidence="1">
    <location>
        <begin position="21"/>
        <end position="396"/>
    </location>
</feature>
<proteinExistence type="predicted"/>
<dbReference type="AlphaFoldDB" id="A0A4Q1CAP5"/>
<organism evidence="2 3">
    <name type="scientific">Oleiharenicola lentus</name>
    <dbReference type="NCBI Taxonomy" id="2508720"/>
    <lineage>
        <taxon>Bacteria</taxon>
        <taxon>Pseudomonadati</taxon>
        <taxon>Verrucomicrobiota</taxon>
        <taxon>Opitutia</taxon>
        <taxon>Opitutales</taxon>
        <taxon>Opitutaceae</taxon>
        <taxon>Oleiharenicola</taxon>
    </lineage>
</organism>
<dbReference type="Proteomes" id="UP000290218">
    <property type="component" value="Unassembled WGS sequence"/>
</dbReference>
<keyword evidence="1" id="KW-0732">Signal</keyword>
<dbReference type="InterPro" id="IPR011990">
    <property type="entry name" value="TPR-like_helical_dom_sf"/>
</dbReference>
<dbReference type="Gene3D" id="1.25.40.10">
    <property type="entry name" value="Tetratricopeptide repeat domain"/>
    <property type="match status" value="1"/>
</dbReference>
<protein>
    <recommendedName>
        <fullName evidence="4">Tetratricopeptide repeat protein</fullName>
    </recommendedName>
</protein>
<comment type="caution">
    <text evidence="2">The sequence shown here is derived from an EMBL/GenBank/DDBJ whole genome shotgun (WGS) entry which is preliminary data.</text>
</comment>